<dbReference type="GO" id="GO:0005524">
    <property type="term" value="F:ATP binding"/>
    <property type="evidence" value="ECO:0007669"/>
    <property type="project" value="UniProtKB-KW"/>
</dbReference>
<accession>A0A2M8CDI4</accession>
<dbReference type="STRING" id="1805029.AUK42_04390"/>
<dbReference type="AlphaFoldDB" id="A0A1J5GQT1"/>
<evidence type="ECO:0000313" key="13">
    <source>
        <dbReference type="Proteomes" id="UP000230646"/>
    </source>
</evidence>
<dbReference type="InterPro" id="IPR003439">
    <property type="entry name" value="ABC_transporter-like_ATP-bd"/>
</dbReference>
<dbReference type="Proteomes" id="UP000182763">
    <property type="component" value="Unassembled WGS sequence"/>
</dbReference>
<dbReference type="SUPFAM" id="SSF52540">
    <property type="entry name" value="P-loop containing nucleoside triphosphate hydrolases"/>
    <property type="match status" value="1"/>
</dbReference>
<evidence type="ECO:0000313" key="8">
    <source>
        <dbReference type="EMBL" id="PIX35312.1"/>
    </source>
</evidence>
<dbReference type="CDD" id="cd03224">
    <property type="entry name" value="ABC_TM1139_LivF_branched"/>
    <property type="match status" value="1"/>
</dbReference>
<evidence type="ECO:0000256" key="3">
    <source>
        <dbReference type="ARBA" id="ARBA00022741"/>
    </source>
</evidence>
<evidence type="ECO:0000259" key="6">
    <source>
        <dbReference type="PROSITE" id="PS50893"/>
    </source>
</evidence>
<proteinExistence type="inferred from homology"/>
<reference evidence="12 13" key="2">
    <citation type="submission" date="2017-09" db="EMBL/GenBank/DDBJ databases">
        <title>Depth-based differentiation of microbial function through sediment-hosted aquifers and enrichment of novel symbionts in the deep terrestrial subsurface.</title>
        <authorList>
            <person name="Probst A.J."/>
            <person name="Ladd B."/>
            <person name="Jarett J.K."/>
            <person name="Geller-Mcgrath D.E."/>
            <person name="Sieber C.M."/>
            <person name="Emerson J.B."/>
            <person name="Anantharaman K."/>
            <person name="Thomas B.C."/>
            <person name="Malmstrom R."/>
            <person name="Stieglmeier M."/>
            <person name="Klingl A."/>
            <person name="Woyke T."/>
            <person name="Ryan C.M."/>
            <person name="Banfield J.F."/>
        </authorList>
    </citation>
    <scope>NUCLEOTIDE SEQUENCE [LARGE SCALE GENOMIC DNA]</scope>
    <source>
        <strain evidence="9">CG_4_10_14_3_um_filter_34_13</strain>
        <strain evidence="10">CG_4_9_14_3_um_filter_33_16</strain>
    </source>
</reference>
<dbReference type="PANTHER" id="PTHR43820">
    <property type="entry name" value="HIGH-AFFINITY BRANCHED-CHAIN AMINO ACID TRANSPORT ATP-BINDING PROTEIN LIVF"/>
    <property type="match status" value="1"/>
</dbReference>
<sequence>MKSLLKIEDLQIFYGSIEALKGISLEVNAGEIVTVLGANGAGKSTLLKAISGLLPLRKGKIKLQEEELNNVPAFEIVRKGISHVPEGRKVFTTLTVEENLNLGAYIQRKDIKVVSEAKDRVFNLFPILKSRCNQLAGTLSGGEQQMLAMGRGLMNTPRVLLLDEPSLGLAPLLVRQIFQIIREINDQGVSILLVEQNARKALSIANRGYILETGNISISGLASDLKSNQKVQEAYLGGAAFKKKNRV</sequence>
<comment type="similarity">
    <text evidence="1">Belongs to the ABC transporter superfamily.</text>
</comment>
<dbReference type="GO" id="GO:0016887">
    <property type="term" value="F:ATP hydrolysis activity"/>
    <property type="evidence" value="ECO:0007669"/>
    <property type="project" value="InterPro"/>
</dbReference>
<dbReference type="SMART" id="SM00382">
    <property type="entry name" value="AAA"/>
    <property type="match status" value="1"/>
</dbReference>
<dbReference type="InterPro" id="IPR052156">
    <property type="entry name" value="BCAA_Transport_ATP-bd_LivF"/>
</dbReference>
<keyword evidence="3" id="KW-0547">Nucleotide-binding</keyword>
<evidence type="ECO:0000313" key="10">
    <source>
        <dbReference type="EMBL" id="PJB57134.1"/>
    </source>
</evidence>
<accession>A0A2M7KB10</accession>
<dbReference type="InterPro" id="IPR027417">
    <property type="entry name" value="P-loop_NTPase"/>
</dbReference>
<organism evidence="7 11">
    <name type="scientific">Candidatus Infernicultor aquiphilus</name>
    <dbReference type="NCBI Taxonomy" id="1805029"/>
    <lineage>
        <taxon>Bacteria</taxon>
        <taxon>Pseudomonadati</taxon>
        <taxon>Atribacterota</taxon>
        <taxon>Candidatus Phoenicimicrobiia</taxon>
        <taxon>Candidatus Pheonicimicrobiales</taxon>
        <taxon>Candidatus Phoenicimicrobiaceae</taxon>
        <taxon>Candidatus Infernicultor</taxon>
    </lineage>
</organism>
<evidence type="ECO:0000313" key="7">
    <source>
        <dbReference type="EMBL" id="OIP70198.1"/>
    </source>
</evidence>
<reference evidence="8" key="3">
    <citation type="submission" date="2017-09" db="EMBL/GenBank/DDBJ databases">
        <title>Depth-based differentiation of microbial function through sediment-hosted aquifers and enrichment of novel symbionts in the deep terrestrial subsurface.</title>
        <authorList>
            <person name="Probst A.J."/>
            <person name="Ladd B."/>
            <person name="Jarett J.K."/>
            <person name="Geller-Mcgrath D.E."/>
            <person name="Sieber C.M.K."/>
            <person name="Emerson J.B."/>
            <person name="Anantharaman K."/>
            <person name="Thomas B.C."/>
            <person name="Malmstrom R."/>
            <person name="Stieglmeier M."/>
            <person name="Klingl A."/>
            <person name="Woyke T."/>
            <person name="Ryan C.M."/>
            <person name="Banfield J.F."/>
        </authorList>
    </citation>
    <scope>NUCLEOTIDE SEQUENCE</scope>
    <source>
        <strain evidence="8">CG_4_8_14_3_um_filter_34_18</strain>
    </source>
</reference>
<dbReference type="EMBL" id="PFTV01000083">
    <property type="protein sequence ID" value="PJB57134.1"/>
    <property type="molecule type" value="Genomic_DNA"/>
</dbReference>
<reference evidence="7 11" key="1">
    <citation type="journal article" date="2016" name="Environ. Microbiol.">
        <title>Genomic resolution of a cold subsurface aquifer community provides metabolic insights for novel microbes adapted to high CO concentrations.</title>
        <authorList>
            <person name="Probst A.J."/>
            <person name="Castelle C.J."/>
            <person name="Singh A."/>
            <person name="Brown C.T."/>
            <person name="Anantharaman K."/>
            <person name="Sharon I."/>
            <person name="Hug L.A."/>
            <person name="Burstein D."/>
            <person name="Emerson J.B."/>
            <person name="Thomas B.C."/>
            <person name="Banfield J.F."/>
        </authorList>
    </citation>
    <scope>NUCLEOTIDE SEQUENCE [LARGE SCALE GENOMIC DNA]</scope>
    <source>
        <strain evidence="7">CG2_30_33_13</strain>
    </source>
</reference>
<dbReference type="PROSITE" id="PS50893">
    <property type="entry name" value="ABC_TRANSPORTER_2"/>
    <property type="match status" value="1"/>
</dbReference>
<dbReference type="PIRSF" id="PIRSF039137">
    <property type="entry name" value="ABC_branched_ATPase"/>
    <property type="match status" value="1"/>
</dbReference>
<dbReference type="EMBL" id="PFKO01000151">
    <property type="protein sequence ID" value="PIY32901.1"/>
    <property type="molecule type" value="Genomic_DNA"/>
</dbReference>
<dbReference type="Proteomes" id="UP000231493">
    <property type="component" value="Unassembled WGS sequence"/>
</dbReference>
<dbReference type="EMBL" id="PFIP01000011">
    <property type="protein sequence ID" value="PIX35312.1"/>
    <property type="molecule type" value="Genomic_DNA"/>
</dbReference>
<dbReference type="Pfam" id="PF00005">
    <property type="entry name" value="ABC_tran"/>
    <property type="match status" value="1"/>
</dbReference>
<keyword evidence="5" id="KW-0029">Amino-acid transport</keyword>
<dbReference type="GO" id="GO:0015658">
    <property type="term" value="F:branched-chain amino acid transmembrane transporter activity"/>
    <property type="evidence" value="ECO:0007669"/>
    <property type="project" value="InterPro"/>
</dbReference>
<evidence type="ECO:0000256" key="2">
    <source>
        <dbReference type="ARBA" id="ARBA00022448"/>
    </source>
</evidence>
<dbReference type="Proteomes" id="UP000230646">
    <property type="component" value="Unassembled WGS sequence"/>
</dbReference>
<feature type="domain" description="ABC transporter" evidence="6">
    <location>
        <begin position="5"/>
        <end position="238"/>
    </location>
</feature>
<accession>A0A1J5GQT1</accession>
<gene>
    <name evidence="7" type="ORF">AUK42_04390</name>
    <name evidence="10" type="ORF">CO097_03315</name>
    <name evidence="9" type="ORF">COZ07_04125</name>
    <name evidence="8" type="ORF">COZ58_00555</name>
</gene>
<evidence type="ECO:0000256" key="4">
    <source>
        <dbReference type="ARBA" id="ARBA00022840"/>
    </source>
</evidence>
<comment type="caution">
    <text evidence="7">The sequence shown here is derived from an EMBL/GenBank/DDBJ whole genome shotgun (WGS) entry which is preliminary data.</text>
</comment>
<name>A0A1J5GQT1_9BACT</name>
<dbReference type="InterPro" id="IPR003593">
    <property type="entry name" value="AAA+_ATPase"/>
</dbReference>
<dbReference type="InterPro" id="IPR017871">
    <property type="entry name" value="ABC_transporter-like_CS"/>
</dbReference>
<dbReference type="RefSeq" id="WP_406607332.1">
    <property type="nucleotide sequence ID" value="NZ_PFKO01000151.1"/>
</dbReference>
<dbReference type="EMBL" id="MNYY01000088">
    <property type="protein sequence ID" value="OIP70198.1"/>
    <property type="molecule type" value="Genomic_DNA"/>
</dbReference>
<dbReference type="Proteomes" id="UP000228560">
    <property type="component" value="Unassembled WGS sequence"/>
</dbReference>
<dbReference type="PROSITE" id="PS00211">
    <property type="entry name" value="ABC_TRANSPORTER_1"/>
    <property type="match status" value="1"/>
</dbReference>
<dbReference type="GO" id="GO:0015807">
    <property type="term" value="P:L-amino acid transport"/>
    <property type="evidence" value="ECO:0007669"/>
    <property type="project" value="TreeGrafter"/>
</dbReference>
<keyword evidence="2" id="KW-0813">Transport</keyword>
<evidence type="ECO:0000256" key="5">
    <source>
        <dbReference type="ARBA" id="ARBA00022970"/>
    </source>
</evidence>
<keyword evidence="4 7" id="KW-0067">ATP-binding</keyword>
<dbReference type="Gene3D" id="3.40.50.300">
    <property type="entry name" value="P-loop containing nucleotide triphosphate hydrolases"/>
    <property type="match status" value="1"/>
</dbReference>
<evidence type="ECO:0000313" key="12">
    <source>
        <dbReference type="Proteomes" id="UP000228560"/>
    </source>
</evidence>
<evidence type="ECO:0000313" key="9">
    <source>
        <dbReference type="EMBL" id="PIY32901.1"/>
    </source>
</evidence>
<protein>
    <submittedName>
        <fullName evidence="7">ABC transporter ATP-binding protein</fullName>
    </submittedName>
</protein>
<dbReference type="InterPro" id="IPR030660">
    <property type="entry name" value="ABC_branched_ATPase_LivF/BraG"/>
</dbReference>
<evidence type="ECO:0000256" key="1">
    <source>
        <dbReference type="ARBA" id="ARBA00005417"/>
    </source>
</evidence>
<dbReference type="PANTHER" id="PTHR43820:SF4">
    <property type="entry name" value="HIGH-AFFINITY BRANCHED-CHAIN AMINO ACID TRANSPORT ATP-BINDING PROTEIN LIVF"/>
    <property type="match status" value="1"/>
</dbReference>
<accession>A0A2M7PR64</accession>
<evidence type="ECO:0000313" key="11">
    <source>
        <dbReference type="Proteomes" id="UP000182763"/>
    </source>
</evidence>